<dbReference type="Proteomes" id="UP000425960">
    <property type="component" value="Chromosome"/>
</dbReference>
<sequence length="221" mass="24978">MIRNKSIVPVGFDKEALYPISENRRNKNRSLLGYNDNDCVIVFCGSIAKFRRLDNLLKAFKIVVDQMDNARLLMIGDGNALHELKDLAYTLGIESKVQFTGRIEHCELVDYFGASDIGISYIPINENYTYNPPVKTFDYLSCSLPTIATQTISNGKIITDRDNGLLTSDSIDGVAISIIKLIHDDSMRKQIKQNARSSIMNYEFETIAEKHLIPVYESMLL</sequence>
<gene>
    <name evidence="4" type="ORF">DSCO28_33300</name>
</gene>
<dbReference type="Gene3D" id="3.40.50.2000">
    <property type="entry name" value="Glycogen Phosphorylase B"/>
    <property type="match status" value="2"/>
</dbReference>
<evidence type="ECO:0000313" key="4">
    <source>
        <dbReference type="EMBL" id="BBO82764.1"/>
    </source>
</evidence>
<dbReference type="Pfam" id="PF00534">
    <property type="entry name" value="Glycos_transf_1"/>
    <property type="match status" value="1"/>
</dbReference>
<proteinExistence type="predicted"/>
<keyword evidence="1" id="KW-0328">Glycosyltransferase</keyword>
<keyword evidence="2" id="KW-0808">Transferase</keyword>
<organism evidence="4 5">
    <name type="scientific">Desulfosarcina ovata subsp. sediminis</name>
    <dbReference type="NCBI Taxonomy" id="885957"/>
    <lineage>
        <taxon>Bacteria</taxon>
        <taxon>Pseudomonadati</taxon>
        <taxon>Thermodesulfobacteriota</taxon>
        <taxon>Desulfobacteria</taxon>
        <taxon>Desulfobacterales</taxon>
        <taxon>Desulfosarcinaceae</taxon>
        <taxon>Desulfosarcina</taxon>
    </lineage>
</organism>
<evidence type="ECO:0000259" key="3">
    <source>
        <dbReference type="Pfam" id="PF00534"/>
    </source>
</evidence>
<accession>A0A5K7ZMI3</accession>
<evidence type="ECO:0000313" key="5">
    <source>
        <dbReference type="Proteomes" id="UP000425960"/>
    </source>
</evidence>
<reference evidence="4 5" key="1">
    <citation type="submission" date="2019-11" db="EMBL/GenBank/DDBJ databases">
        <title>Comparative genomics of hydrocarbon-degrading Desulfosarcina strains.</title>
        <authorList>
            <person name="Watanabe M."/>
            <person name="Kojima H."/>
            <person name="Fukui M."/>
        </authorList>
    </citation>
    <scope>NUCLEOTIDE SEQUENCE [LARGE SCALE GENOMIC DNA]</scope>
    <source>
        <strain evidence="4 5">28bB2T</strain>
    </source>
</reference>
<dbReference type="AlphaFoldDB" id="A0A5K7ZMI3"/>
<dbReference type="KEGG" id="dov:DSCO28_33300"/>
<dbReference type="SUPFAM" id="SSF53756">
    <property type="entry name" value="UDP-Glycosyltransferase/glycogen phosphorylase"/>
    <property type="match status" value="1"/>
</dbReference>
<dbReference type="PANTHER" id="PTHR12526">
    <property type="entry name" value="GLYCOSYLTRANSFERASE"/>
    <property type="match status" value="1"/>
</dbReference>
<evidence type="ECO:0000256" key="1">
    <source>
        <dbReference type="ARBA" id="ARBA00022676"/>
    </source>
</evidence>
<feature type="domain" description="Glycosyl transferase family 1" evidence="3">
    <location>
        <begin position="27"/>
        <end position="197"/>
    </location>
</feature>
<name>A0A5K7ZMI3_9BACT</name>
<dbReference type="PANTHER" id="PTHR12526:SF629">
    <property type="entry name" value="TEICHURONIC ACID BIOSYNTHESIS GLYCOSYLTRANSFERASE TUAH-RELATED"/>
    <property type="match status" value="1"/>
</dbReference>
<dbReference type="EMBL" id="AP021876">
    <property type="protein sequence ID" value="BBO82764.1"/>
    <property type="molecule type" value="Genomic_DNA"/>
</dbReference>
<dbReference type="InterPro" id="IPR001296">
    <property type="entry name" value="Glyco_trans_1"/>
</dbReference>
<dbReference type="GO" id="GO:0016757">
    <property type="term" value="F:glycosyltransferase activity"/>
    <property type="evidence" value="ECO:0007669"/>
    <property type="project" value="UniProtKB-KW"/>
</dbReference>
<protein>
    <recommendedName>
        <fullName evidence="3">Glycosyl transferase family 1 domain-containing protein</fullName>
    </recommendedName>
</protein>
<evidence type="ECO:0000256" key="2">
    <source>
        <dbReference type="ARBA" id="ARBA00022679"/>
    </source>
</evidence>